<accession>F4H1W6</accession>
<evidence type="ECO:0000313" key="4">
    <source>
        <dbReference type="Proteomes" id="UP000008460"/>
    </source>
</evidence>
<evidence type="ECO:0000256" key="1">
    <source>
        <dbReference type="SAM" id="MobiDB-lite"/>
    </source>
</evidence>
<evidence type="ECO:0000313" key="3">
    <source>
        <dbReference type="EMBL" id="AEE45136.1"/>
    </source>
</evidence>
<feature type="region of interest" description="Disordered" evidence="1">
    <location>
        <begin position="30"/>
        <end position="86"/>
    </location>
</feature>
<dbReference type="RefSeq" id="WP_013770164.1">
    <property type="nucleotide sequence ID" value="NC_015514.1"/>
</dbReference>
<keyword evidence="4" id="KW-1185">Reference proteome</keyword>
<name>F4H1W6_CELFA</name>
<sequence length="130" mass="12640">MTSPLLGRTAVALAAVLTLAACTAGTPAATTSASATAATTSAPAPAASPTPTPTASTPAEPAPAPSATVRPGDPCDPAAGDPDCTDATVDGTFRHVEGYADCVASFGDDEAYGLCQDLDGDGEAMYPDSH</sequence>
<gene>
    <name evidence="3" type="ordered locus">Celf_0999</name>
</gene>
<feature type="compositionally biased region" description="Low complexity" evidence="1">
    <location>
        <begin position="30"/>
        <end position="45"/>
    </location>
</feature>
<reference evidence="3 4" key="1">
    <citation type="submission" date="2011-04" db="EMBL/GenBank/DDBJ databases">
        <title>Complete sequence of Cellulomonas fimi ATCC 484.</title>
        <authorList>
            <consortium name="US DOE Joint Genome Institute"/>
            <person name="Lucas S."/>
            <person name="Han J."/>
            <person name="Lapidus A."/>
            <person name="Cheng J.-F."/>
            <person name="Goodwin L."/>
            <person name="Pitluck S."/>
            <person name="Peters L."/>
            <person name="Chertkov O."/>
            <person name="Detter J.C."/>
            <person name="Han C."/>
            <person name="Tapia R."/>
            <person name="Land M."/>
            <person name="Hauser L."/>
            <person name="Kyrpides N."/>
            <person name="Ivanova N."/>
            <person name="Ovchinnikova G."/>
            <person name="Pagani I."/>
            <person name="Mead D."/>
            <person name="Brumm P."/>
            <person name="Woyke T."/>
        </authorList>
    </citation>
    <scope>NUCLEOTIDE SEQUENCE [LARGE SCALE GENOMIC DNA]</scope>
    <source>
        <strain evidence="4">ATCC 484 / DSM 20113 / JCM 1341 / NBRC 15513 / NCIMB 8980 / NCTC 7547</strain>
    </source>
</reference>
<organism evidence="3 4">
    <name type="scientific">Cellulomonas fimi (strain ATCC 484 / DSM 20113 / JCM 1341 / CCUG 24087 / LMG 16345 / NBRC 15513 / NCIMB 8980 / NCTC 7547 / NRS-133)</name>
    <dbReference type="NCBI Taxonomy" id="590998"/>
    <lineage>
        <taxon>Bacteria</taxon>
        <taxon>Bacillati</taxon>
        <taxon>Actinomycetota</taxon>
        <taxon>Actinomycetes</taxon>
        <taxon>Micrococcales</taxon>
        <taxon>Cellulomonadaceae</taxon>
        <taxon>Cellulomonas</taxon>
    </lineage>
</organism>
<dbReference type="AlphaFoldDB" id="F4H1W6"/>
<dbReference type="HOGENOM" id="CLU_1934271_0_0_11"/>
<feature type="compositionally biased region" description="Low complexity" evidence="1">
    <location>
        <begin position="53"/>
        <end position="86"/>
    </location>
</feature>
<dbReference type="Proteomes" id="UP000008460">
    <property type="component" value="Chromosome"/>
</dbReference>
<dbReference type="EMBL" id="CP002666">
    <property type="protein sequence ID" value="AEE45136.1"/>
    <property type="molecule type" value="Genomic_DNA"/>
</dbReference>
<keyword evidence="2" id="KW-0732">Signal</keyword>
<dbReference type="KEGG" id="cfi:Celf_0999"/>
<feature type="chain" id="PRO_5039112449" evidence="2">
    <location>
        <begin position="38"/>
        <end position="130"/>
    </location>
</feature>
<protein>
    <submittedName>
        <fullName evidence="3">Uncharacterized protein</fullName>
    </submittedName>
</protein>
<evidence type="ECO:0000256" key="2">
    <source>
        <dbReference type="SAM" id="SignalP"/>
    </source>
</evidence>
<feature type="signal peptide" evidence="2">
    <location>
        <begin position="1"/>
        <end position="37"/>
    </location>
</feature>
<proteinExistence type="predicted"/>